<dbReference type="InterPro" id="IPR014287">
    <property type="entry name" value="Nase_Fe-Fe_AnfO"/>
</dbReference>
<dbReference type="Pfam" id="PF09582">
    <property type="entry name" value="AnfO_nitrog"/>
    <property type="match status" value="1"/>
</dbReference>
<dbReference type="EMBL" id="MZGX01000018">
    <property type="protein sequence ID" value="OPX43399.1"/>
    <property type="molecule type" value="Genomic_DNA"/>
</dbReference>
<evidence type="ECO:0000313" key="2">
    <source>
        <dbReference type="Proteomes" id="UP000191554"/>
    </source>
</evidence>
<dbReference type="OrthoDB" id="200286at2"/>
<organism evidence="1 2">
    <name type="scientific">Ruminiclostridium hungatei</name>
    <name type="common">Clostridium hungatei</name>
    <dbReference type="NCBI Taxonomy" id="48256"/>
    <lineage>
        <taxon>Bacteria</taxon>
        <taxon>Bacillati</taxon>
        <taxon>Bacillota</taxon>
        <taxon>Clostridia</taxon>
        <taxon>Eubacteriales</taxon>
        <taxon>Oscillospiraceae</taxon>
        <taxon>Ruminiclostridium</taxon>
    </lineage>
</organism>
<reference evidence="1 2" key="1">
    <citation type="submission" date="2017-03" db="EMBL/GenBank/DDBJ databases">
        <title>Genome sequence of Clostridium hungatei DSM 14427.</title>
        <authorList>
            <person name="Poehlein A."/>
            <person name="Daniel R."/>
        </authorList>
    </citation>
    <scope>NUCLEOTIDE SEQUENCE [LARGE SCALE GENOMIC DNA]</scope>
    <source>
        <strain evidence="1 2">DSM 14427</strain>
    </source>
</reference>
<keyword evidence="2" id="KW-1185">Reference proteome</keyword>
<name>A0A1V4SHN6_RUMHU</name>
<dbReference type="Proteomes" id="UP000191554">
    <property type="component" value="Unassembled WGS sequence"/>
</dbReference>
<dbReference type="STRING" id="48256.CLHUN_27440"/>
<proteinExistence type="predicted"/>
<dbReference type="RefSeq" id="WP_080065200.1">
    <property type="nucleotide sequence ID" value="NZ_MZGX01000018.1"/>
</dbReference>
<evidence type="ECO:0000313" key="1">
    <source>
        <dbReference type="EMBL" id="OPX43399.1"/>
    </source>
</evidence>
<sequence>MKSFAVYLNKQDATCSLSEEGRIRVYSHNSQDASWHAARDIEFTLADCRTLPEFRKKITHMISELSDCRIFIAREVNGQLFSILEAYRFSIYEVDGKPEQFLDSIYELESKELAAAAQAKAEAVTGKTPEKSDEEGRYFLDLKAALNQNPHLTSKKILLPFISERNFKQLELICDHLPKWFNNELENLGLIYSADKAASGDIKVTICPK</sequence>
<dbReference type="NCBIfam" id="TIGR02940">
    <property type="entry name" value="anfO_nitrog"/>
    <property type="match status" value="1"/>
</dbReference>
<accession>A0A1V4SHN6</accession>
<dbReference type="AlphaFoldDB" id="A0A1V4SHN6"/>
<protein>
    <submittedName>
        <fullName evidence="1">Iron only nitrogenase protein AnfO</fullName>
    </submittedName>
</protein>
<comment type="caution">
    <text evidence="1">The sequence shown here is derived from an EMBL/GenBank/DDBJ whole genome shotgun (WGS) entry which is preliminary data.</text>
</comment>
<gene>
    <name evidence="1" type="ORF">CLHUN_27440</name>
</gene>